<organism evidence="10 11">
    <name type="scientific">Flavobacterium suaedae</name>
    <dbReference type="NCBI Taxonomy" id="1767027"/>
    <lineage>
        <taxon>Bacteria</taxon>
        <taxon>Pseudomonadati</taxon>
        <taxon>Bacteroidota</taxon>
        <taxon>Flavobacteriia</taxon>
        <taxon>Flavobacteriales</taxon>
        <taxon>Flavobacteriaceae</taxon>
        <taxon>Flavobacterium</taxon>
    </lineage>
</organism>
<keyword evidence="6 7" id="KW-0472">Membrane</keyword>
<gene>
    <name evidence="10" type="ORF">GCM10007424_04900</name>
</gene>
<keyword evidence="11" id="KW-1185">Reference proteome</keyword>
<evidence type="ECO:0000256" key="4">
    <source>
        <dbReference type="ARBA" id="ARBA00022692"/>
    </source>
</evidence>
<evidence type="ECO:0000259" key="8">
    <source>
        <dbReference type="Pfam" id="PF00924"/>
    </source>
</evidence>
<accession>A0ABQ1JGF7</accession>
<dbReference type="InterPro" id="IPR010920">
    <property type="entry name" value="LSM_dom_sf"/>
</dbReference>
<feature type="domain" description="Mechanosensitive ion channel MscS" evidence="8">
    <location>
        <begin position="114"/>
        <end position="181"/>
    </location>
</feature>
<dbReference type="PANTHER" id="PTHR30347">
    <property type="entry name" value="POTASSIUM CHANNEL RELATED"/>
    <property type="match status" value="1"/>
</dbReference>
<feature type="transmembrane region" description="Helical" evidence="7">
    <location>
        <begin position="70"/>
        <end position="90"/>
    </location>
</feature>
<dbReference type="InterPro" id="IPR049278">
    <property type="entry name" value="MS_channel_C"/>
</dbReference>
<evidence type="ECO:0000256" key="1">
    <source>
        <dbReference type="ARBA" id="ARBA00004651"/>
    </source>
</evidence>
<comment type="caution">
    <text evidence="10">The sequence shown here is derived from an EMBL/GenBank/DDBJ whole genome shotgun (WGS) entry which is preliminary data.</text>
</comment>
<feature type="transmembrane region" description="Helical" evidence="7">
    <location>
        <begin position="30"/>
        <end position="49"/>
    </location>
</feature>
<dbReference type="Gene3D" id="1.10.287.1260">
    <property type="match status" value="1"/>
</dbReference>
<evidence type="ECO:0000313" key="10">
    <source>
        <dbReference type="EMBL" id="GGB67931.1"/>
    </source>
</evidence>
<protein>
    <recommendedName>
        <fullName evidence="12">Mechanosensitive ion channel</fullName>
    </recommendedName>
</protein>
<dbReference type="PROSITE" id="PS01246">
    <property type="entry name" value="UPF0003"/>
    <property type="match status" value="1"/>
</dbReference>
<reference evidence="11" key="1">
    <citation type="journal article" date="2019" name="Int. J. Syst. Evol. Microbiol.">
        <title>The Global Catalogue of Microorganisms (GCM) 10K type strain sequencing project: providing services to taxonomists for standard genome sequencing and annotation.</title>
        <authorList>
            <consortium name="The Broad Institute Genomics Platform"/>
            <consortium name="The Broad Institute Genome Sequencing Center for Infectious Disease"/>
            <person name="Wu L."/>
            <person name="Ma J."/>
        </authorList>
    </citation>
    <scope>NUCLEOTIDE SEQUENCE [LARGE SCALE GENOMIC DNA]</scope>
    <source>
        <strain evidence="11">CGMCC 1.15461</strain>
    </source>
</reference>
<evidence type="ECO:0000259" key="9">
    <source>
        <dbReference type="Pfam" id="PF21082"/>
    </source>
</evidence>
<dbReference type="SUPFAM" id="SSF50182">
    <property type="entry name" value="Sm-like ribonucleoproteins"/>
    <property type="match status" value="1"/>
</dbReference>
<feature type="domain" description="Mechanosensitive ion channel MscS C-terminal" evidence="9">
    <location>
        <begin position="189"/>
        <end position="271"/>
    </location>
</feature>
<dbReference type="InterPro" id="IPR011014">
    <property type="entry name" value="MscS_channel_TM-2"/>
</dbReference>
<evidence type="ECO:0008006" key="12">
    <source>
        <dbReference type="Google" id="ProtNLM"/>
    </source>
</evidence>
<dbReference type="Gene3D" id="3.30.70.100">
    <property type="match status" value="1"/>
</dbReference>
<dbReference type="EMBL" id="BMJE01000001">
    <property type="protein sequence ID" value="GGB67931.1"/>
    <property type="molecule type" value="Genomic_DNA"/>
</dbReference>
<dbReference type="RefSeq" id="WP_188619639.1">
    <property type="nucleotide sequence ID" value="NZ_BMJE01000001.1"/>
</dbReference>
<feature type="transmembrane region" description="Helical" evidence="7">
    <location>
        <begin position="96"/>
        <end position="116"/>
    </location>
</feature>
<keyword evidence="3" id="KW-1003">Cell membrane</keyword>
<dbReference type="Gene3D" id="2.30.30.60">
    <property type="match status" value="1"/>
</dbReference>
<name>A0ABQ1JGF7_9FLAO</name>
<dbReference type="PANTHER" id="PTHR30347:SF1">
    <property type="entry name" value="MECHANOSENSITIVE CHANNEL MSCK"/>
    <property type="match status" value="1"/>
</dbReference>
<evidence type="ECO:0000256" key="7">
    <source>
        <dbReference type="SAM" id="Phobius"/>
    </source>
</evidence>
<dbReference type="InterPro" id="IPR052702">
    <property type="entry name" value="MscS-like_channel"/>
</dbReference>
<keyword evidence="4 7" id="KW-0812">Transmembrane</keyword>
<evidence type="ECO:0000256" key="5">
    <source>
        <dbReference type="ARBA" id="ARBA00022989"/>
    </source>
</evidence>
<dbReference type="Pfam" id="PF21082">
    <property type="entry name" value="MS_channel_3rd"/>
    <property type="match status" value="1"/>
</dbReference>
<dbReference type="InterPro" id="IPR023408">
    <property type="entry name" value="MscS_beta-dom_sf"/>
</dbReference>
<comment type="similarity">
    <text evidence="2">Belongs to the MscS (TC 1.A.23) family.</text>
</comment>
<dbReference type="Pfam" id="PF00924">
    <property type="entry name" value="MS_channel_2nd"/>
    <property type="match status" value="1"/>
</dbReference>
<evidence type="ECO:0000313" key="11">
    <source>
        <dbReference type="Proteomes" id="UP000615760"/>
    </source>
</evidence>
<dbReference type="Proteomes" id="UP000615760">
    <property type="component" value="Unassembled WGS sequence"/>
</dbReference>
<sequence length="283" mass="31729">MDEISDNITEDLSIHEILDSVLFSIGDTRIKLSAVLAVVIFVIISLLIIKLIKRSVYRSKSLDSAKKYSVYMLIKYFLLVIIIVTSLQILGFDLSVLLAGSAALLVGIGLGIQNLFSDYTSGIIILIDSTVKVGDVIEVNSIVGTVQEIRLRTTTILTRDDKYIILPNTLLTRNELINWTHNALASRFEVSVGVDYSSDVKVVMDILKEAALEEPAVLSAPEPFVRFTEYGESSLNFSVYFWVEDVFRAENAKSKLRVTIFEKFTENNITIPFPQRVMHQAKE</sequence>
<keyword evidence="5 7" id="KW-1133">Transmembrane helix</keyword>
<proteinExistence type="inferred from homology"/>
<dbReference type="InterPro" id="IPR006685">
    <property type="entry name" value="MscS_channel_2nd"/>
</dbReference>
<dbReference type="SUPFAM" id="SSF82861">
    <property type="entry name" value="Mechanosensitive channel protein MscS (YggB), transmembrane region"/>
    <property type="match status" value="1"/>
</dbReference>
<dbReference type="InterPro" id="IPR006686">
    <property type="entry name" value="MscS_channel_CS"/>
</dbReference>
<comment type="subcellular location">
    <subcellularLocation>
        <location evidence="1">Cell membrane</location>
        <topology evidence="1">Multi-pass membrane protein</topology>
    </subcellularLocation>
</comment>
<evidence type="ECO:0000256" key="2">
    <source>
        <dbReference type="ARBA" id="ARBA00008017"/>
    </source>
</evidence>
<evidence type="ECO:0000256" key="6">
    <source>
        <dbReference type="ARBA" id="ARBA00023136"/>
    </source>
</evidence>
<dbReference type="InterPro" id="IPR011066">
    <property type="entry name" value="MscS_channel_C_sf"/>
</dbReference>
<evidence type="ECO:0000256" key="3">
    <source>
        <dbReference type="ARBA" id="ARBA00022475"/>
    </source>
</evidence>
<dbReference type="SUPFAM" id="SSF82689">
    <property type="entry name" value="Mechanosensitive channel protein MscS (YggB), C-terminal domain"/>
    <property type="match status" value="1"/>
</dbReference>